<evidence type="ECO:0000259" key="2">
    <source>
        <dbReference type="Pfam" id="PF01757"/>
    </source>
</evidence>
<dbReference type="PANTHER" id="PTHR37312">
    <property type="entry name" value="MEMBRANE-BOUND ACYLTRANSFERASE YKRP-RELATED"/>
    <property type="match status" value="1"/>
</dbReference>
<feature type="domain" description="Acyltransferase 3" evidence="2">
    <location>
        <begin position="16"/>
        <end position="298"/>
    </location>
</feature>
<dbReference type="PANTHER" id="PTHR37312:SF1">
    <property type="entry name" value="MEMBRANE-BOUND ACYLTRANSFERASE YKRP-RELATED"/>
    <property type="match status" value="1"/>
</dbReference>
<keyword evidence="3" id="KW-0012">Acyltransferase</keyword>
<accession>A0ABS3M734</accession>
<dbReference type="GO" id="GO:0016746">
    <property type="term" value="F:acyltransferase activity"/>
    <property type="evidence" value="ECO:0007669"/>
    <property type="project" value="UniProtKB-KW"/>
</dbReference>
<evidence type="ECO:0000313" key="3">
    <source>
        <dbReference type="EMBL" id="MBO1364003.1"/>
    </source>
</evidence>
<dbReference type="Pfam" id="PF01757">
    <property type="entry name" value="Acyl_transf_3"/>
    <property type="match status" value="1"/>
</dbReference>
<evidence type="ECO:0000313" key="4">
    <source>
        <dbReference type="Proteomes" id="UP000664265"/>
    </source>
</evidence>
<reference evidence="3 4" key="1">
    <citation type="submission" date="2021-01" db="EMBL/GenBank/DDBJ databases">
        <title>Prevotella A2931 sp. nov.</title>
        <authorList>
            <person name="Buhl M."/>
            <person name="Oberhettinger P."/>
        </authorList>
    </citation>
    <scope>NUCLEOTIDE SEQUENCE [LARGE SCALE GENOMIC DNA]</scope>
    <source>
        <strain evidence="3 4">A2931</strain>
    </source>
</reference>
<keyword evidence="4" id="KW-1185">Reference proteome</keyword>
<feature type="transmembrane region" description="Helical" evidence="1">
    <location>
        <begin position="279"/>
        <end position="298"/>
    </location>
</feature>
<gene>
    <name evidence="3" type="ORF">JHU38_09515</name>
</gene>
<feature type="transmembrane region" description="Helical" evidence="1">
    <location>
        <begin position="121"/>
        <end position="140"/>
    </location>
</feature>
<feature type="transmembrane region" description="Helical" evidence="1">
    <location>
        <begin position="152"/>
        <end position="178"/>
    </location>
</feature>
<dbReference type="Proteomes" id="UP000664265">
    <property type="component" value="Unassembled WGS sequence"/>
</dbReference>
<keyword evidence="1" id="KW-0472">Membrane</keyword>
<dbReference type="InterPro" id="IPR002656">
    <property type="entry name" value="Acyl_transf_3_dom"/>
</dbReference>
<sequence length="320" mass="36651">MRYQPMNTIASRSRIEELDYLKGILILLVISFHLVYIGQSYPYLKQWVYTFHMPGFLLLSGYLMNIGKQKVDFLKTILWLGVPYLLLESGYTLMASLLPIHDHIDHLTPMVFIDKLLVHPLGPYWYLHTLILCGYVYYIIGNCTENKRLLKFSLMVVSCYGLSLLGFMDFSCACYFLTGALIKQYGYLFTDVFKGSWIALIVLVLLSTDASLFHKASVYGIMIVYCAMSSMLLILRFLPQRLRQGTCFLGRNSLLLYLFSPVFTILCKQLQPFLAFDRSALLFWMASLVICVCGSLLIGKALDLLNLSPFIFGKRKVVTM</sequence>
<keyword evidence="3" id="KW-0808">Transferase</keyword>
<feature type="transmembrane region" description="Helical" evidence="1">
    <location>
        <begin position="77"/>
        <end position="101"/>
    </location>
</feature>
<feature type="transmembrane region" description="Helical" evidence="1">
    <location>
        <begin position="218"/>
        <end position="237"/>
    </location>
</feature>
<feature type="transmembrane region" description="Helical" evidence="1">
    <location>
        <begin position="47"/>
        <end position="65"/>
    </location>
</feature>
<organism evidence="3 4">
    <name type="scientific">Prevotella illustrans</name>
    <dbReference type="NCBI Taxonomy" id="2800387"/>
    <lineage>
        <taxon>Bacteria</taxon>
        <taxon>Pseudomonadati</taxon>
        <taxon>Bacteroidota</taxon>
        <taxon>Bacteroidia</taxon>
        <taxon>Bacteroidales</taxon>
        <taxon>Prevotellaceae</taxon>
        <taxon>Prevotella</taxon>
    </lineage>
</organism>
<keyword evidence="1" id="KW-1133">Transmembrane helix</keyword>
<evidence type="ECO:0000256" key="1">
    <source>
        <dbReference type="SAM" id="Phobius"/>
    </source>
</evidence>
<protein>
    <submittedName>
        <fullName evidence="3">Acyltransferase</fullName>
    </submittedName>
</protein>
<keyword evidence="1" id="KW-0812">Transmembrane</keyword>
<dbReference type="EMBL" id="JAERMS010000033">
    <property type="protein sequence ID" value="MBO1364003.1"/>
    <property type="molecule type" value="Genomic_DNA"/>
</dbReference>
<feature type="transmembrane region" description="Helical" evidence="1">
    <location>
        <begin position="249"/>
        <end position="267"/>
    </location>
</feature>
<proteinExistence type="predicted"/>
<feature type="transmembrane region" description="Helical" evidence="1">
    <location>
        <begin position="184"/>
        <end position="206"/>
    </location>
</feature>
<name>A0ABS3M734_9BACT</name>
<feature type="transmembrane region" description="Helical" evidence="1">
    <location>
        <begin position="20"/>
        <end position="41"/>
    </location>
</feature>
<dbReference type="InterPro" id="IPR052734">
    <property type="entry name" value="Nod_factor_acetyltransferase"/>
</dbReference>
<comment type="caution">
    <text evidence="3">The sequence shown here is derived from an EMBL/GenBank/DDBJ whole genome shotgun (WGS) entry which is preliminary data.</text>
</comment>